<dbReference type="EMBL" id="AB360602">
    <property type="protein sequence ID" value="BAG50038.1"/>
    <property type="molecule type" value="Genomic_DNA"/>
</dbReference>
<sequence length="71" mass="8222">MVFSLWFFMKIKLNVFAIVLCLFSRYLFASDGYTLEALLALLRNIKFTTNRSQNSEPNSSVTPAIYQAIRH</sequence>
<feature type="region of interest" description="Disordered" evidence="1">
    <location>
        <begin position="50"/>
        <end position="71"/>
    </location>
</feature>
<protein>
    <submittedName>
        <fullName evidence="2">Uncharacterized protein</fullName>
    </submittedName>
</protein>
<accession>B3IW72</accession>
<feature type="compositionally biased region" description="Polar residues" evidence="1">
    <location>
        <begin position="50"/>
        <end position="62"/>
    </location>
</feature>
<evidence type="ECO:0000256" key="1">
    <source>
        <dbReference type="SAM" id="MobiDB-lite"/>
    </source>
</evidence>
<reference evidence="2" key="1">
    <citation type="journal article" date="2008" name="Gene">
        <title>Detection of a functional insertion sequence responsible for deletion of the thermostable direct hemolysin gene (tdh) in Vibrio parahaemolyticus.</title>
        <authorList>
            <person name="Kamruzzaman M."/>
            <person name="Bhoopong P."/>
            <person name="Vuddhakul V."/>
            <person name="Nishibuchi M."/>
        </authorList>
    </citation>
    <scope>NUCLEOTIDE SEQUENCE</scope>
    <source>
        <strain evidence="2">PSU-1465</strain>
        <strain evidence="3">PSU-1466</strain>
    </source>
</reference>
<name>B3IW72_VIBPH</name>
<evidence type="ECO:0000313" key="2">
    <source>
        <dbReference type="EMBL" id="BAG50038.1"/>
    </source>
</evidence>
<proteinExistence type="predicted"/>
<organism evidence="2">
    <name type="scientific">Vibrio parahaemolyticus</name>
    <dbReference type="NCBI Taxonomy" id="670"/>
    <lineage>
        <taxon>Bacteria</taxon>
        <taxon>Pseudomonadati</taxon>
        <taxon>Pseudomonadota</taxon>
        <taxon>Gammaproteobacteria</taxon>
        <taxon>Vibrionales</taxon>
        <taxon>Vibrionaceae</taxon>
        <taxon>Vibrio</taxon>
    </lineage>
</organism>
<dbReference type="AlphaFoldDB" id="B3IW72"/>
<dbReference type="EMBL" id="AB360603">
    <property type="protein sequence ID" value="BAG50042.1"/>
    <property type="molecule type" value="Genomic_DNA"/>
</dbReference>
<evidence type="ECO:0000313" key="3">
    <source>
        <dbReference type="EMBL" id="BAG50042.1"/>
    </source>
</evidence>